<feature type="transmembrane region" description="Helical" evidence="6">
    <location>
        <begin position="333"/>
        <end position="353"/>
    </location>
</feature>
<dbReference type="SUPFAM" id="SSF103473">
    <property type="entry name" value="MFS general substrate transporter"/>
    <property type="match status" value="2"/>
</dbReference>
<dbReference type="InterPro" id="IPR011701">
    <property type="entry name" value="MFS"/>
</dbReference>
<dbReference type="InterPro" id="IPR020846">
    <property type="entry name" value="MFS_dom"/>
</dbReference>
<evidence type="ECO:0000256" key="5">
    <source>
        <dbReference type="SAM" id="MobiDB-lite"/>
    </source>
</evidence>
<feature type="transmembrane region" description="Helical" evidence="6">
    <location>
        <begin position="429"/>
        <end position="451"/>
    </location>
</feature>
<dbReference type="Pfam" id="PF07690">
    <property type="entry name" value="MFS_1"/>
    <property type="match status" value="1"/>
</dbReference>
<evidence type="ECO:0000313" key="9">
    <source>
        <dbReference type="Proteomes" id="UP000813444"/>
    </source>
</evidence>
<evidence type="ECO:0000256" key="4">
    <source>
        <dbReference type="ARBA" id="ARBA00023136"/>
    </source>
</evidence>
<feature type="transmembrane region" description="Helical" evidence="6">
    <location>
        <begin position="289"/>
        <end position="312"/>
    </location>
</feature>
<keyword evidence="9" id="KW-1185">Reference proteome</keyword>
<sequence>MATDSNNTESLAPHHSSTSSPQPDSENAVRSLETKIAHEKGAITYIHGPRFWFISSTIAAMMFMTNLEVPIVVTAVVAITGDLGGFDNVGWVVASYLLGYIAVIVIFAKFSDIFTRKFIFLLSIAIFTIFSAACAAAQTIVQLIVFRAFQGIGGGGCFSLCTIMITDLVPPEKLKTFVSNVSIVNAIALLIGPVLGGAISENTTWRWIFIINIPVSVAAFIIAYVAIPKNFPYQNNNTSTGIRGYISKLFSAEAFGRVDLLGTILVLFATLALTAGFEEADRRFPWRSAYVITLLTSSGLFWVALLFWERYVTQSNGSREPVLPWRFFTNRQMIGILLNFIFLGGPTIIGMFILPQRFQLVYNLSGLEAGVRLIPFTITIPAGTIFASAMSERFKIPALYLIFLGSALQVIGFALLGTLPTSLEIPPQLYGFEIIAGWGCGINFALLFIMIPFVNEERDRAVGMGAGAQFRTMGSSMALAISTSVFNTYVRPELVALLGYSEMAFAGDVAGLPTSLQHDVRHVLARGYNNQILVLCVSAALQFPASLLMWKKNQVRV</sequence>
<keyword evidence="4 6" id="KW-0472">Membrane</keyword>
<organism evidence="8 9">
    <name type="scientific">Stachybotrys elegans</name>
    <dbReference type="NCBI Taxonomy" id="80388"/>
    <lineage>
        <taxon>Eukaryota</taxon>
        <taxon>Fungi</taxon>
        <taxon>Dikarya</taxon>
        <taxon>Ascomycota</taxon>
        <taxon>Pezizomycotina</taxon>
        <taxon>Sordariomycetes</taxon>
        <taxon>Hypocreomycetidae</taxon>
        <taxon>Hypocreales</taxon>
        <taxon>Stachybotryaceae</taxon>
        <taxon>Stachybotrys</taxon>
    </lineage>
</organism>
<proteinExistence type="predicted"/>
<dbReference type="PANTHER" id="PTHR23501:SF43">
    <property type="entry name" value="MULTIDRUG TRANSPORTER, PUTATIVE (AFU_ORTHOLOGUE AFUA_6G03040)-RELATED"/>
    <property type="match status" value="1"/>
</dbReference>
<dbReference type="OrthoDB" id="440553at2759"/>
<feature type="transmembrane region" description="Helical" evidence="6">
    <location>
        <begin position="51"/>
        <end position="79"/>
    </location>
</feature>
<dbReference type="GO" id="GO:0022857">
    <property type="term" value="F:transmembrane transporter activity"/>
    <property type="evidence" value="ECO:0007669"/>
    <property type="project" value="InterPro"/>
</dbReference>
<evidence type="ECO:0000259" key="7">
    <source>
        <dbReference type="PROSITE" id="PS50850"/>
    </source>
</evidence>
<evidence type="ECO:0000256" key="2">
    <source>
        <dbReference type="ARBA" id="ARBA00022692"/>
    </source>
</evidence>
<feature type="domain" description="Major facilitator superfamily (MFS) profile" evidence="7">
    <location>
        <begin position="54"/>
        <end position="554"/>
    </location>
</feature>
<feature type="region of interest" description="Disordered" evidence="5">
    <location>
        <begin position="1"/>
        <end position="30"/>
    </location>
</feature>
<dbReference type="GO" id="GO:0005886">
    <property type="term" value="C:plasma membrane"/>
    <property type="evidence" value="ECO:0007669"/>
    <property type="project" value="TreeGrafter"/>
</dbReference>
<reference evidence="8" key="1">
    <citation type="journal article" date="2021" name="Nat. Commun.">
        <title>Genetic determinants of endophytism in the Arabidopsis root mycobiome.</title>
        <authorList>
            <person name="Mesny F."/>
            <person name="Miyauchi S."/>
            <person name="Thiergart T."/>
            <person name="Pickel B."/>
            <person name="Atanasova L."/>
            <person name="Karlsson M."/>
            <person name="Huettel B."/>
            <person name="Barry K.W."/>
            <person name="Haridas S."/>
            <person name="Chen C."/>
            <person name="Bauer D."/>
            <person name="Andreopoulos W."/>
            <person name="Pangilinan J."/>
            <person name="LaButti K."/>
            <person name="Riley R."/>
            <person name="Lipzen A."/>
            <person name="Clum A."/>
            <person name="Drula E."/>
            <person name="Henrissat B."/>
            <person name="Kohler A."/>
            <person name="Grigoriev I.V."/>
            <person name="Martin F.M."/>
            <person name="Hacquard S."/>
        </authorList>
    </citation>
    <scope>NUCLEOTIDE SEQUENCE</scope>
    <source>
        <strain evidence="8">MPI-CAGE-CH-0235</strain>
    </source>
</reference>
<dbReference type="AlphaFoldDB" id="A0A8K0WXU0"/>
<protein>
    <submittedName>
        <fullName evidence="8">Multidrug resistance protein fnx1</fullName>
    </submittedName>
</protein>
<feature type="compositionally biased region" description="Polar residues" evidence="5">
    <location>
        <begin position="1"/>
        <end position="25"/>
    </location>
</feature>
<gene>
    <name evidence="8" type="ORF">B0I35DRAFT_386514</name>
</gene>
<dbReference type="EMBL" id="JAGPNK010000001">
    <property type="protein sequence ID" value="KAH7329580.1"/>
    <property type="molecule type" value="Genomic_DNA"/>
</dbReference>
<feature type="transmembrane region" description="Helical" evidence="6">
    <location>
        <begin position="373"/>
        <end position="391"/>
    </location>
</feature>
<evidence type="ECO:0000256" key="6">
    <source>
        <dbReference type="SAM" id="Phobius"/>
    </source>
</evidence>
<evidence type="ECO:0000256" key="3">
    <source>
        <dbReference type="ARBA" id="ARBA00022989"/>
    </source>
</evidence>
<keyword evidence="3 6" id="KW-1133">Transmembrane helix</keyword>
<dbReference type="Proteomes" id="UP000813444">
    <property type="component" value="Unassembled WGS sequence"/>
</dbReference>
<feature type="transmembrane region" description="Helical" evidence="6">
    <location>
        <begin position="258"/>
        <end position="277"/>
    </location>
</feature>
<comment type="caution">
    <text evidence="8">The sequence shown here is derived from an EMBL/GenBank/DDBJ whole genome shotgun (WGS) entry which is preliminary data.</text>
</comment>
<dbReference type="InterPro" id="IPR036259">
    <property type="entry name" value="MFS_trans_sf"/>
</dbReference>
<comment type="subcellular location">
    <subcellularLocation>
        <location evidence="1">Membrane</location>
        <topology evidence="1">Multi-pass membrane protein</topology>
    </subcellularLocation>
</comment>
<feature type="transmembrane region" description="Helical" evidence="6">
    <location>
        <begin position="177"/>
        <end position="199"/>
    </location>
</feature>
<feature type="transmembrane region" description="Helical" evidence="6">
    <location>
        <begin position="118"/>
        <end position="138"/>
    </location>
</feature>
<keyword evidence="2 6" id="KW-0812">Transmembrane</keyword>
<feature type="transmembrane region" description="Helical" evidence="6">
    <location>
        <begin position="398"/>
        <end position="417"/>
    </location>
</feature>
<dbReference type="Gene3D" id="1.20.1250.20">
    <property type="entry name" value="MFS general substrate transporter like domains"/>
    <property type="match status" value="2"/>
</dbReference>
<feature type="transmembrane region" description="Helical" evidence="6">
    <location>
        <begin position="91"/>
        <end position="111"/>
    </location>
</feature>
<accession>A0A8K0WXU0</accession>
<dbReference type="PANTHER" id="PTHR23501">
    <property type="entry name" value="MAJOR FACILITATOR SUPERFAMILY"/>
    <property type="match status" value="1"/>
</dbReference>
<evidence type="ECO:0000313" key="8">
    <source>
        <dbReference type="EMBL" id="KAH7329580.1"/>
    </source>
</evidence>
<feature type="transmembrane region" description="Helical" evidence="6">
    <location>
        <begin position="205"/>
        <end position="227"/>
    </location>
</feature>
<dbReference type="PROSITE" id="PS50850">
    <property type="entry name" value="MFS"/>
    <property type="match status" value="1"/>
</dbReference>
<evidence type="ECO:0000256" key="1">
    <source>
        <dbReference type="ARBA" id="ARBA00004141"/>
    </source>
</evidence>
<feature type="transmembrane region" description="Helical" evidence="6">
    <location>
        <begin position="144"/>
        <end position="165"/>
    </location>
</feature>
<name>A0A8K0WXU0_9HYPO</name>